<dbReference type="EMBL" id="KZ825540">
    <property type="protein sequence ID" value="PYI28865.1"/>
    <property type="molecule type" value="Genomic_DNA"/>
</dbReference>
<dbReference type="SUPFAM" id="SSF56176">
    <property type="entry name" value="FAD-binding/transporter-associated domain-like"/>
    <property type="match status" value="1"/>
</dbReference>
<sequence length="533" mass="59228">MARLLRQAACCLAALHGLAWALSSVETNQPRLSSRTNLDTVQVQAELGPLLLCSTSSVFGPDSPLWPNATSRYQAYEPPQIKLVVQVGCEEDVATVVRYANAISLPFYAVNRGHGMTSTQGQFHGLEIDMQLLTGIEINANGKSARFQGGTFTQQLMDVLWEQGYVATTGSCGCVGMVGLGLGGGHGRMQGRYGLVSDNYLSLNVVLANGTAITVSETSHPDLFWGMKGAGHNFGVVTSFKLRIFPRQEETWYYRTYVFSQTQLEPLFEELNRLQGNGTQPVDMAWQMELFQLNRTFSETEAIISWSFAYSGPEAAAQPYLAPFDALDPLSVEDGNVPVNEISNAQRTGSNDPICAHGYERILATAGLQVYNVTTQRAIYEAFNEILRSNPAFNTSVVLMEGYSLQGVLAVDPASSAYPLRDDYLLMWASVSYLPDESLDDTAIEWAGLIRDLWNEGQSTRRPTTYVNYAFGMESLESMYGYESWRLERLRALKREYDPENRFAYFNPIPVERSASSLDWLYNRGDMGVCMHI</sequence>
<dbReference type="Pfam" id="PF01565">
    <property type="entry name" value="FAD_binding_4"/>
    <property type="match status" value="1"/>
</dbReference>
<proteinExistence type="inferred from homology"/>
<comment type="similarity">
    <text evidence="1">Belongs to the oxygen-dependent FAD-linked oxidoreductase family.</text>
</comment>
<protein>
    <submittedName>
        <fullName evidence="7">FAD-binding domain-containing protein</fullName>
    </submittedName>
</protein>
<dbReference type="Gene3D" id="3.30.465.10">
    <property type="match status" value="1"/>
</dbReference>
<dbReference type="AlphaFoldDB" id="A0A2V5HWM7"/>
<dbReference type="Pfam" id="PF08031">
    <property type="entry name" value="BBE"/>
    <property type="match status" value="1"/>
</dbReference>
<dbReference type="InterPro" id="IPR036318">
    <property type="entry name" value="FAD-bd_PCMH-like_sf"/>
</dbReference>
<dbReference type="GO" id="GO:0016491">
    <property type="term" value="F:oxidoreductase activity"/>
    <property type="evidence" value="ECO:0007669"/>
    <property type="project" value="UniProtKB-KW"/>
</dbReference>
<keyword evidence="8" id="KW-1185">Reference proteome</keyword>
<dbReference type="GO" id="GO:0071949">
    <property type="term" value="F:FAD binding"/>
    <property type="evidence" value="ECO:0007669"/>
    <property type="project" value="InterPro"/>
</dbReference>
<dbReference type="InterPro" id="IPR006094">
    <property type="entry name" value="Oxid_FAD_bind_N"/>
</dbReference>
<evidence type="ECO:0000313" key="7">
    <source>
        <dbReference type="EMBL" id="PYI28865.1"/>
    </source>
</evidence>
<dbReference type="InterPro" id="IPR050416">
    <property type="entry name" value="FAD-linked_Oxidoreductase"/>
</dbReference>
<evidence type="ECO:0000256" key="3">
    <source>
        <dbReference type="ARBA" id="ARBA00022827"/>
    </source>
</evidence>
<dbReference type="InterPro" id="IPR016167">
    <property type="entry name" value="FAD-bd_PCMH_sub1"/>
</dbReference>
<evidence type="ECO:0000256" key="2">
    <source>
        <dbReference type="ARBA" id="ARBA00022630"/>
    </source>
</evidence>
<dbReference type="PANTHER" id="PTHR42973">
    <property type="entry name" value="BINDING OXIDOREDUCTASE, PUTATIVE (AFU_ORTHOLOGUE AFUA_1G17690)-RELATED"/>
    <property type="match status" value="1"/>
</dbReference>
<dbReference type="Proteomes" id="UP000248817">
    <property type="component" value="Unassembled WGS sequence"/>
</dbReference>
<evidence type="ECO:0000313" key="8">
    <source>
        <dbReference type="Proteomes" id="UP000248817"/>
    </source>
</evidence>
<keyword evidence="3" id="KW-0274">FAD</keyword>
<dbReference type="PANTHER" id="PTHR42973:SF8">
    <property type="entry name" value="FAD-BINDING PCMH-TYPE DOMAIN-CONTAINING PROTEIN"/>
    <property type="match status" value="1"/>
</dbReference>
<evidence type="ECO:0000256" key="4">
    <source>
        <dbReference type="ARBA" id="ARBA00023002"/>
    </source>
</evidence>
<feature type="chain" id="PRO_5015968122" evidence="5">
    <location>
        <begin position="22"/>
        <end position="533"/>
    </location>
</feature>
<feature type="signal peptide" evidence="5">
    <location>
        <begin position="1"/>
        <end position="21"/>
    </location>
</feature>
<keyword evidence="2" id="KW-0285">Flavoprotein</keyword>
<dbReference type="Gene3D" id="3.30.43.10">
    <property type="entry name" value="Uridine Diphospho-n-acetylenolpyruvylglucosamine Reductase, domain 2"/>
    <property type="match status" value="1"/>
</dbReference>
<dbReference type="Gene3D" id="3.40.462.20">
    <property type="match status" value="1"/>
</dbReference>
<organism evidence="7 8">
    <name type="scientific">Aspergillus indologenus CBS 114.80</name>
    <dbReference type="NCBI Taxonomy" id="1450541"/>
    <lineage>
        <taxon>Eukaryota</taxon>
        <taxon>Fungi</taxon>
        <taxon>Dikarya</taxon>
        <taxon>Ascomycota</taxon>
        <taxon>Pezizomycotina</taxon>
        <taxon>Eurotiomycetes</taxon>
        <taxon>Eurotiomycetidae</taxon>
        <taxon>Eurotiales</taxon>
        <taxon>Aspergillaceae</taxon>
        <taxon>Aspergillus</taxon>
        <taxon>Aspergillus subgen. Circumdati</taxon>
    </lineage>
</organism>
<feature type="domain" description="FAD-binding PCMH-type" evidence="6">
    <location>
        <begin position="76"/>
        <end position="247"/>
    </location>
</feature>
<dbReference type="InterPro" id="IPR016166">
    <property type="entry name" value="FAD-bd_PCMH"/>
</dbReference>
<dbReference type="PROSITE" id="PS51387">
    <property type="entry name" value="FAD_PCMH"/>
    <property type="match status" value="1"/>
</dbReference>
<evidence type="ECO:0000256" key="5">
    <source>
        <dbReference type="SAM" id="SignalP"/>
    </source>
</evidence>
<keyword evidence="4" id="KW-0560">Oxidoreductase</keyword>
<name>A0A2V5HWM7_9EURO</name>
<dbReference type="InterPro" id="IPR012951">
    <property type="entry name" value="BBE"/>
</dbReference>
<accession>A0A2V5HWM7</accession>
<evidence type="ECO:0000259" key="6">
    <source>
        <dbReference type="PROSITE" id="PS51387"/>
    </source>
</evidence>
<dbReference type="InterPro" id="IPR016169">
    <property type="entry name" value="FAD-bd_PCMH_sub2"/>
</dbReference>
<evidence type="ECO:0000256" key="1">
    <source>
        <dbReference type="ARBA" id="ARBA00005466"/>
    </source>
</evidence>
<reference evidence="7 8" key="1">
    <citation type="submission" date="2018-02" db="EMBL/GenBank/DDBJ databases">
        <title>The genomes of Aspergillus section Nigri reveals drivers in fungal speciation.</title>
        <authorList>
            <consortium name="DOE Joint Genome Institute"/>
            <person name="Vesth T.C."/>
            <person name="Nybo J."/>
            <person name="Theobald S."/>
            <person name="Brandl J."/>
            <person name="Frisvad J.C."/>
            <person name="Nielsen K.F."/>
            <person name="Lyhne E.K."/>
            <person name="Kogle M.E."/>
            <person name="Kuo A."/>
            <person name="Riley R."/>
            <person name="Clum A."/>
            <person name="Nolan M."/>
            <person name="Lipzen A."/>
            <person name="Salamov A."/>
            <person name="Henrissat B."/>
            <person name="Wiebenga A."/>
            <person name="De vries R.P."/>
            <person name="Grigoriev I.V."/>
            <person name="Mortensen U.H."/>
            <person name="Andersen M.R."/>
            <person name="Baker S.E."/>
        </authorList>
    </citation>
    <scope>NUCLEOTIDE SEQUENCE [LARGE SCALE GENOMIC DNA]</scope>
    <source>
        <strain evidence="7 8">CBS 114.80</strain>
    </source>
</reference>
<gene>
    <name evidence="7" type="ORF">BP00DRAFT_250055</name>
</gene>
<keyword evidence="5" id="KW-0732">Signal</keyword>